<dbReference type="EMBL" id="BQNB010013749">
    <property type="protein sequence ID" value="GJT19821.1"/>
    <property type="molecule type" value="Genomic_DNA"/>
</dbReference>
<feature type="region of interest" description="Disordered" evidence="1">
    <location>
        <begin position="203"/>
        <end position="257"/>
    </location>
</feature>
<evidence type="ECO:0000313" key="4">
    <source>
        <dbReference type="Proteomes" id="UP001151760"/>
    </source>
</evidence>
<feature type="domain" description="Retrotransposon gag" evidence="2">
    <location>
        <begin position="102"/>
        <end position="177"/>
    </location>
</feature>
<name>A0ABQ5BY73_9ASTR</name>
<comment type="caution">
    <text evidence="3">The sequence shown here is derived from an EMBL/GenBank/DDBJ whole genome shotgun (WGS) entry which is preliminary data.</text>
</comment>
<dbReference type="GO" id="GO:0003964">
    <property type="term" value="F:RNA-directed DNA polymerase activity"/>
    <property type="evidence" value="ECO:0007669"/>
    <property type="project" value="UniProtKB-KW"/>
</dbReference>
<keyword evidence="3" id="KW-0808">Transferase</keyword>
<sequence>MAGRSTRSNTANNTNPPNETANKVTRQLNTALPNLLTQLVQALGGNQTNQREATLSCSIKTFRASSAKEFFSKEGAVSLLTWFESTESVIHITKCPAKSQVKFAATQPWEDFKKLLMKEYCPDDEFQKLESEFWNHKMVGSDIDGYTARFHELARPVPHMVTPENHHVNRHIRGLDPEIKPHVTSSKPTSIQSAVSMANCLTTDGIKDGPFKKRENGGNKRRSNNQNMHRGRDDRNKRQRTGRNFVVTVPEQGQGPH</sequence>
<keyword evidence="4" id="KW-1185">Reference proteome</keyword>
<reference evidence="3" key="2">
    <citation type="submission" date="2022-01" db="EMBL/GenBank/DDBJ databases">
        <authorList>
            <person name="Yamashiro T."/>
            <person name="Shiraishi A."/>
            <person name="Satake H."/>
            <person name="Nakayama K."/>
        </authorList>
    </citation>
    <scope>NUCLEOTIDE SEQUENCE</scope>
</reference>
<evidence type="ECO:0000259" key="2">
    <source>
        <dbReference type="Pfam" id="PF03732"/>
    </source>
</evidence>
<dbReference type="Pfam" id="PF03732">
    <property type="entry name" value="Retrotrans_gag"/>
    <property type="match status" value="1"/>
</dbReference>
<gene>
    <name evidence="3" type="ORF">Tco_0878527</name>
</gene>
<dbReference type="InterPro" id="IPR005162">
    <property type="entry name" value="Retrotrans_gag_dom"/>
</dbReference>
<protein>
    <submittedName>
        <fullName evidence="3">Reverse transcriptase domain-containing protein</fullName>
    </submittedName>
</protein>
<reference evidence="3" key="1">
    <citation type="journal article" date="2022" name="Int. J. Mol. Sci.">
        <title>Draft Genome of Tanacetum Coccineum: Genomic Comparison of Closely Related Tanacetum-Family Plants.</title>
        <authorList>
            <person name="Yamashiro T."/>
            <person name="Shiraishi A."/>
            <person name="Nakayama K."/>
            <person name="Satake H."/>
        </authorList>
    </citation>
    <scope>NUCLEOTIDE SEQUENCE</scope>
</reference>
<feature type="compositionally biased region" description="Basic and acidic residues" evidence="1">
    <location>
        <begin position="205"/>
        <end position="218"/>
    </location>
</feature>
<keyword evidence="3" id="KW-0695">RNA-directed DNA polymerase</keyword>
<proteinExistence type="predicted"/>
<organism evidence="3 4">
    <name type="scientific">Tanacetum coccineum</name>
    <dbReference type="NCBI Taxonomy" id="301880"/>
    <lineage>
        <taxon>Eukaryota</taxon>
        <taxon>Viridiplantae</taxon>
        <taxon>Streptophyta</taxon>
        <taxon>Embryophyta</taxon>
        <taxon>Tracheophyta</taxon>
        <taxon>Spermatophyta</taxon>
        <taxon>Magnoliopsida</taxon>
        <taxon>eudicotyledons</taxon>
        <taxon>Gunneridae</taxon>
        <taxon>Pentapetalae</taxon>
        <taxon>asterids</taxon>
        <taxon>campanulids</taxon>
        <taxon>Asterales</taxon>
        <taxon>Asteraceae</taxon>
        <taxon>Asteroideae</taxon>
        <taxon>Anthemideae</taxon>
        <taxon>Anthemidinae</taxon>
        <taxon>Tanacetum</taxon>
    </lineage>
</organism>
<accession>A0ABQ5BY73</accession>
<feature type="region of interest" description="Disordered" evidence="1">
    <location>
        <begin position="1"/>
        <end position="21"/>
    </location>
</feature>
<dbReference type="Proteomes" id="UP001151760">
    <property type="component" value="Unassembled WGS sequence"/>
</dbReference>
<evidence type="ECO:0000256" key="1">
    <source>
        <dbReference type="SAM" id="MobiDB-lite"/>
    </source>
</evidence>
<evidence type="ECO:0000313" key="3">
    <source>
        <dbReference type="EMBL" id="GJT19821.1"/>
    </source>
</evidence>
<keyword evidence="3" id="KW-0548">Nucleotidyltransferase</keyword>